<protein>
    <submittedName>
        <fullName evidence="1">Uncharacterized protein</fullName>
    </submittedName>
</protein>
<dbReference type="Proteomes" id="UP001242995">
    <property type="component" value="Unassembled WGS sequence"/>
</dbReference>
<evidence type="ECO:0000313" key="2">
    <source>
        <dbReference type="EMBL" id="MDQ0183265.1"/>
    </source>
</evidence>
<sequence>MADATKHRALRIASLAHTKAESVGESYSRAVFGRSSCAPDYGLAARPQVNIHTVDNVGVFTAC</sequence>
<evidence type="ECO:0000313" key="4">
    <source>
        <dbReference type="Proteomes" id="UP001242995"/>
    </source>
</evidence>
<comment type="caution">
    <text evidence="1">The sequence shown here is derived from an EMBL/GenBank/DDBJ whole genome shotgun (WGS) entry which is preliminary data.</text>
</comment>
<evidence type="ECO:0000313" key="1">
    <source>
        <dbReference type="EMBL" id="MDP9907648.1"/>
    </source>
</evidence>
<organism evidence="1 4">
    <name type="scientific">Arthrobacter bambusae</name>
    <dbReference type="NCBI Taxonomy" id="1338426"/>
    <lineage>
        <taxon>Bacteria</taxon>
        <taxon>Bacillati</taxon>
        <taxon>Actinomycetota</taxon>
        <taxon>Actinomycetes</taxon>
        <taxon>Micrococcales</taxon>
        <taxon>Micrococcaceae</taxon>
        <taxon>Arthrobacter</taxon>
    </lineage>
</organism>
<proteinExistence type="predicted"/>
<dbReference type="Proteomes" id="UP001230951">
    <property type="component" value="Unassembled WGS sequence"/>
</dbReference>
<dbReference type="EMBL" id="JAUSRG010000024">
    <property type="protein sequence ID" value="MDP9907648.1"/>
    <property type="molecule type" value="Genomic_DNA"/>
</dbReference>
<dbReference type="EMBL" id="JAUSTF010000022">
    <property type="protein sequence ID" value="MDQ0183265.1"/>
    <property type="molecule type" value="Genomic_DNA"/>
</dbReference>
<evidence type="ECO:0000313" key="3">
    <source>
        <dbReference type="Proteomes" id="UP001230951"/>
    </source>
</evidence>
<name>A0AAW8DMS4_9MICC</name>
<gene>
    <name evidence="1" type="ORF">J2S90_004643</name>
    <name evidence="2" type="ORF">J2S93_004725</name>
</gene>
<accession>A0AAW8DMS4</accession>
<keyword evidence="3" id="KW-1185">Reference proteome</keyword>
<reference evidence="1 3" key="1">
    <citation type="submission" date="2023-07" db="EMBL/GenBank/DDBJ databases">
        <title>Sorghum-associated microbial communities from plants grown in Nebraska, USA.</title>
        <authorList>
            <person name="Schachtman D."/>
        </authorList>
    </citation>
    <scope>NUCLEOTIDE SEQUENCE</scope>
    <source>
        <strain evidence="1">DS1006</strain>
        <strain evidence="2 3">DS1016</strain>
    </source>
</reference>
<dbReference type="AlphaFoldDB" id="A0AAW8DMS4"/>